<evidence type="ECO:0000256" key="1">
    <source>
        <dbReference type="ARBA" id="ARBA00001974"/>
    </source>
</evidence>
<comment type="cofactor">
    <cofactor evidence="1 6">
        <name>FAD</name>
        <dbReference type="ChEBI" id="CHEBI:57692"/>
    </cofactor>
</comment>
<evidence type="ECO:0000313" key="10">
    <source>
        <dbReference type="EMBL" id="MFC4836005.1"/>
    </source>
</evidence>
<evidence type="ECO:0000256" key="4">
    <source>
        <dbReference type="ARBA" id="ARBA00022827"/>
    </source>
</evidence>
<dbReference type="InterPro" id="IPR036250">
    <property type="entry name" value="AcylCo_DH-like_C"/>
</dbReference>
<name>A0ABV9RQI3_9PSEU</name>
<dbReference type="SUPFAM" id="SSF47203">
    <property type="entry name" value="Acyl-CoA dehydrogenase C-terminal domain-like"/>
    <property type="match status" value="1"/>
</dbReference>
<sequence>MIFAPSALSPGEEALREEVRSFLAAILPADFRPGLGLGGRHDPEFTRVLAEQGWVGMSIPVEYGGAGASTVRRFVVVEELLAAGAPIAAHWIAERQTAPALLRFGTEEQRRWFLPRIAAGECWFSLGMSEPDAGSDLASVRTTATRVDGGWRVTGTKVWTTNAHLNHFAVVLCRTTPEAEAGDRHAGLSQLIVDLGADGVRVSPIPLIDGEEHVNEVVLDGVFVPDERVLGEVGKGWAQVTAELAHERSGPDRYLSVLGVYRAFLEVCHDSADDVDDTTAAAIGRIGAQMWTIRQLSLAVARSLEQGEAPAVEAALVKDVGTTFEQQVVETLRDAAGGEIDPEGPTMFERLLAECVLNAPTWTLRGGTTEVLRGIAAKALTR</sequence>
<evidence type="ECO:0000259" key="7">
    <source>
        <dbReference type="Pfam" id="PF00441"/>
    </source>
</evidence>
<keyword evidence="3 6" id="KW-0285">Flavoprotein</keyword>
<dbReference type="PANTHER" id="PTHR43292">
    <property type="entry name" value="ACYL-COA DEHYDROGENASE"/>
    <property type="match status" value="1"/>
</dbReference>
<dbReference type="InterPro" id="IPR006089">
    <property type="entry name" value="Acyl-CoA_DH_CS"/>
</dbReference>
<evidence type="ECO:0000313" key="11">
    <source>
        <dbReference type="Proteomes" id="UP001595909"/>
    </source>
</evidence>
<feature type="domain" description="Acyl-CoA dehydrogenase/oxidase C-terminal" evidence="7">
    <location>
        <begin position="234"/>
        <end position="380"/>
    </location>
</feature>
<dbReference type="PROSITE" id="PS00072">
    <property type="entry name" value="ACYL_COA_DH_1"/>
    <property type="match status" value="1"/>
</dbReference>
<protein>
    <submittedName>
        <fullName evidence="10">Acyl-CoA dehydrogenase family protein</fullName>
    </submittedName>
</protein>
<dbReference type="Pfam" id="PF00441">
    <property type="entry name" value="Acyl-CoA_dh_1"/>
    <property type="match status" value="1"/>
</dbReference>
<dbReference type="InterPro" id="IPR006091">
    <property type="entry name" value="Acyl-CoA_Oxase/DH_mid-dom"/>
</dbReference>
<dbReference type="InterPro" id="IPR013786">
    <property type="entry name" value="AcylCoA_DH/ox_N"/>
</dbReference>
<evidence type="ECO:0000256" key="6">
    <source>
        <dbReference type="RuleBase" id="RU362125"/>
    </source>
</evidence>
<dbReference type="InterPro" id="IPR046373">
    <property type="entry name" value="Acyl-CoA_Oxase/DH_mid-dom_sf"/>
</dbReference>
<gene>
    <name evidence="10" type="ORF">ACFPEL_26605</name>
</gene>
<dbReference type="InterPro" id="IPR037069">
    <property type="entry name" value="AcylCoA_DH/ox_N_sf"/>
</dbReference>
<keyword evidence="11" id="KW-1185">Reference proteome</keyword>
<keyword evidence="4 6" id="KW-0274">FAD</keyword>
<organism evidence="10 11">
    <name type="scientific">Actinomycetospora chibensis</name>
    <dbReference type="NCBI Taxonomy" id="663606"/>
    <lineage>
        <taxon>Bacteria</taxon>
        <taxon>Bacillati</taxon>
        <taxon>Actinomycetota</taxon>
        <taxon>Actinomycetes</taxon>
        <taxon>Pseudonocardiales</taxon>
        <taxon>Pseudonocardiaceae</taxon>
        <taxon>Actinomycetospora</taxon>
    </lineage>
</organism>
<accession>A0ABV9RQI3</accession>
<evidence type="ECO:0000259" key="8">
    <source>
        <dbReference type="Pfam" id="PF02770"/>
    </source>
</evidence>
<dbReference type="Gene3D" id="1.20.140.10">
    <property type="entry name" value="Butyryl-CoA Dehydrogenase, subunit A, domain 3"/>
    <property type="match status" value="1"/>
</dbReference>
<dbReference type="Proteomes" id="UP001595909">
    <property type="component" value="Unassembled WGS sequence"/>
</dbReference>
<dbReference type="SUPFAM" id="SSF56645">
    <property type="entry name" value="Acyl-CoA dehydrogenase NM domain-like"/>
    <property type="match status" value="1"/>
</dbReference>
<dbReference type="Pfam" id="PF02770">
    <property type="entry name" value="Acyl-CoA_dh_M"/>
    <property type="match status" value="1"/>
</dbReference>
<dbReference type="PANTHER" id="PTHR43292:SF4">
    <property type="entry name" value="ACYL-COA DEHYDROGENASE FADE34"/>
    <property type="match status" value="1"/>
</dbReference>
<evidence type="ECO:0000259" key="9">
    <source>
        <dbReference type="Pfam" id="PF02771"/>
    </source>
</evidence>
<dbReference type="RefSeq" id="WP_274190018.1">
    <property type="nucleotide sequence ID" value="NZ_BAABHN010000052.1"/>
</dbReference>
<dbReference type="InterPro" id="IPR009075">
    <property type="entry name" value="AcylCo_DH/oxidase_C"/>
</dbReference>
<proteinExistence type="inferred from homology"/>
<dbReference type="Gene3D" id="1.10.540.10">
    <property type="entry name" value="Acyl-CoA dehydrogenase/oxidase, N-terminal domain"/>
    <property type="match status" value="1"/>
</dbReference>
<evidence type="ECO:0000256" key="2">
    <source>
        <dbReference type="ARBA" id="ARBA00009347"/>
    </source>
</evidence>
<dbReference type="Gene3D" id="2.40.110.10">
    <property type="entry name" value="Butyryl-CoA Dehydrogenase, subunit A, domain 2"/>
    <property type="match status" value="1"/>
</dbReference>
<feature type="domain" description="Acyl-CoA dehydrogenase/oxidase N-terminal" evidence="9">
    <location>
        <begin position="11"/>
        <end position="121"/>
    </location>
</feature>
<comment type="caution">
    <text evidence="10">The sequence shown here is derived from an EMBL/GenBank/DDBJ whole genome shotgun (WGS) entry which is preliminary data.</text>
</comment>
<reference evidence="11" key="1">
    <citation type="journal article" date="2019" name="Int. J. Syst. Evol. Microbiol.">
        <title>The Global Catalogue of Microorganisms (GCM) 10K type strain sequencing project: providing services to taxonomists for standard genome sequencing and annotation.</title>
        <authorList>
            <consortium name="The Broad Institute Genomics Platform"/>
            <consortium name="The Broad Institute Genome Sequencing Center for Infectious Disease"/>
            <person name="Wu L."/>
            <person name="Ma J."/>
        </authorList>
    </citation>
    <scope>NUCLEOTIDE SEQUENCE [LARGE SCALE GENOMIC DNA]</scope>
    <source>
        <strain evidence="11">CCUG 50347</strain>
    </source>
</reference>
<dbReference type="InterPro" id="IPR052161">
    <property type="entry name" value="Mycobact_Acyl-CoA_DH"/>
</dbReference>
<comment type="similarity">
    <text evidence="2 6">Belongs to the acyl-CoA dehydrogenase family.</text>
</comment>
<keyword evidence="5 6" id="KW-0560">Oxidoreductase</keyword>
<dbReference type="InterPro" id="IPR009100">
    <property type="entry name" value="AcylCoA_DH/oxidase_NM_dom_sf"/>
</dbReference>
<dbReference type="EMBL" id="JBHSIM010000052">
    <property type="protein sequence ID" value="MFC4836005.1"/>
    <property type="molecule type" value="Genomic_DNA"/>
</dbReference>
<evidence type="ECO:0000256" key="3">
    <source>
        <dbReference type="ARBA" id="ARBA00022630"/>
    </source>
</evidence>
<feature type="domain" description="Acyl-CoA oxidase/dehydrogenase middle" evidence="8">
    <location>
        <begin position="126"/>
        <end position="207"/>
    </location>
</feature>
<evidence type="ECO:0000256" key="5">
    <source>
        <dbReference type="ARBA" id="ARBA00023002"/>
    </source>
</evidence>
<dbReference type="Pfam" id="PF02771">
    <property type="entry name" value="Acyl-CoA_dh_N"/>
    <property type="match status" value="1"/>
</dbReference>